<dbReference type="Proteomes" id="UP001500711">
    <property type="component" value="Unassembled WGS sequence"/>
</dbReference>
<gene>
    <name evidence="1" type="ORF">GCM10022267_72340</name>
</gene>
<sequence>MSNPEASHYPALIQALNEAFRLAAEAVNLLIDNFNKGVHNINTNPLIYLAPDFFSGLERALNELRDYVDKFARVMLGFLKHHAPVIALIQASFDWLTVLQKPVSDIAARAGDQSENKSFGQWTGPAATYYNSQVLARQQKALDQFAPKAEAISKWLIQVAQTNIKLLNTYADRIGNVVAKAVSALISAGTIIGALEAIGDAAEVCGDLVASAVTVFGDSVEYYTNTVAFMRDMVSTRTNNPAFPKGAWPQAVT</sequence>
<keyword evidence="2" id="KW-1185">Reference proteome</keyword>
<accession>A0ABP7C024</accession>
<dbReference type="RefSeq" id="WP_346135067.1">
    <property type="nucleotide sequence ID" value="NZ_BAABBE010000029.1"/>
</dbReference>
<evidence type="ECO:0000313" key="2">
    <source>
        <dbReference type="Proteomes" id="UP001500711"/>
    </source>
</evidence>
<name>A0ABP7C024_9PSEU</name>
<proteinExistence type="predicted"/>
<dbReference type="EMBL" id="BAABBE010000029">
    <property type="protein sequence ID" value="GAA3674967.1"/>
    <property type="molecule type" value="Genomic_DNA"/>
</dbReference>
<comment type="caution">
    <text evidence="1">The sequence shown here is derived from an EMBL/GenBank/DDBJ whole genome shotgun (WGS) entry which is preliminary data.</text>
</comment>
<evidence type="ECO:0000313" key="1">
    <source>
        <dbReference type="EMBL" id="GAA3674967.1"/>
    </source>
</evidence>
<organism evidence="1 2">
    <name type="scientific">Lentzea roselyniae</name>
    <dbReference type="NCBI Taxonomy" id="531940"/>
    <lineage>
        <taxon>Bacteria</taxon>
        <taxon>Bacillati</taxon>
        <taxon>Actinomycetota</taxon>
        <taxon>Actinomycetes</taxon>
        <taxon>Pseudonocardiales</taxon>
        <taxon>Pseudonocardiaceae</taxon>
        <taxon>Lentzea</taxon>
    </lineage>
</organism>
<reference evidence="2" key="1">
    <citation type="journal article" date="2019" name="Int. J. Syst. Evol. Microbiol.">
        <title>The Global Catalogue of Microorganisms (GCM) 10K type strain sequencing project: providing services to taxonomists for standard genome sequencing and annotation.</title>
        <authorList>
            <consortium name="The Broad Institute Genomics Platform"/>
            <consortium name="The Broad Institute Genome Sequencing Center for Infectious Disease"/>
            <person name="Wu L."/>
            <person name="Ma J."/>
        </authorList>
    </citation>
    <scope>NUCLEOTIDE SEQUENCE [LARGE SCALE GENOMIC DNA]</scope>
    <source>
        <strain evidence="2">JCM 17494</strain>
    </source>
</reference>
<protein>
    <submittedName>
        <fullName evidence="1">Uncharacterized protein</fullName>
    </submittedName>
</protein>